<proteinExistence type="predicted"/>
<keyword evidence="4" id="KW-1185">Reference proteome</keyword>
<feature type="transmembrane region" description="Helical" evidence="2">
    <location>
        <begin position="142"/>
        <end position="164"/>
    </location>
</feature>
<evidence type="ECO:0000256" key="1">
    <source>
        <dbReference type="SAM" id="MobiDB-lite"/>
    </source>
</evidence>
<dbReference type="EMBL" id="AE013598">
    <property type="protein sequence ID" value="AAW76333.1"/>
    <property type="molecule type" value="Genomic_DNA"/>
</dbReference>
<evidence type="ECO:0000256" key="2">
    <source>
        <dbReference type="SAM" id="Phobius"/>
    </source>
</evidence>
<keyword evidence="2" id="KW-1133">Transmembrane helix</keyword>
<feature type="region of interest" description="Disordered" evidence="1">
    <location>
        <begin position="1"/>
        <end position="35"/>
    </location>
</feature>
<dbReference type="AlphaFoldDB" id="Q5GY88"/>
<protein>
    <recommendedName>
        <fullName evidence="5">Transmembrane protein</fullName>
    </recommendedName>
</protein>
<name>Q5GY88_XANOR</name>
<keyword evidence="2" id="KW-0812">Transmembrane</keyword>
<gene>
    <name evidence="3" type="ordered locus">XOO3079</name>
</gene>
<feature type="compositionally biased region" description="Polar residues" evidence="1">
    <location>
        <begin position="13"/>
        <end position="22"/>
    </location>
</feature>
<evidence type="ECO:0008006" key="5">
    <source>
        <dbReference type="Google" id="ProtNLM"/>
    </source>
</evidence>
<sequence>MVPPEGGRAGAQPASSRATQSVNRRRMAGSVKKGGIIAPGPRYHRAMAKLLLNLRNVPDEEADEVRALMREHGVQIYETRPSNWGISAGGLWLSDDADYPPAKAAMDAYQAQRGAIARAQRQEELAAGTAETFGALLRRRPLFVLVTLIGMLLVASLVLLPFLLLRG</sequence>
<dbReference type="Proteomes" id="UP000006735">
    <property type="component" value="Chromosome"/>
</dbReference>
<dbReference type="HOGENOM" id="CLU_135697_0_0_6"/>
<keyword evidence="2" id="KW-0472">Membrane</keyword>
<evidence type="ECO:0000313" key="3">
    <source>
        <dbReference type="EMBL" id="AAW76333.1"/>
    </source>
</evidence>
<dbReference type="InterPro" id="IPR046162">
    <property type="entry name" value="DUF6164"/>
</dbReference>
<accession>Q5GY88</accession>
<dbReference type="Pfam" id="PF19661">
    <property type="entry name" value="DUF6164"/>
    <property type="match status" value="1"/>
</dbReference>
<evidence type="ECO:0000313" key="4">
    <source>
        <dbReference type="Proteomes" id="UP000006735"/>
    </source>
</evidence>
<dbReference type="KEGG" id="xoo:XOO3079"/>
<dbReference type="STRING" id="291331.XOO3079"/>
<organism evidence="3 4">
    <name type="scientific">Xanthomonas oryzae pv. oryzae (strain KACC10331 / KXO85)</name>
    <dbReference type="NCBI Taxonomy" id="291331"/>
    <lineage>
        <taxon>Bacteria</taxon>
        <taxon>Pseudomonadati</taxon>
        <taxon>Pseudomonadota</taxon>
        <taxon>Gammaproteobacteria</taxon>
        <taxon>Lysobacterales</taxon>
        <taxon>Lysobacteraceae</taxon>
        <taxon>Xanthomonas</taxon>
    </lineage>
</organism>
<reference evidence="3 4" key="1">
    <citation type="journal article" date="2005" name="Nucleic Acids Res.">
        <title>The genome sequence of Xanthomonas oryzae pathovar oryzae KACC10331, the bacterial blight pathogen of rice.</title>
        <authorList>
            <person name="Lee B.M."/>
            <person name="Park Y.J."/>
            <person name="Park D.S."/>
            <person name="Kang H.W."/>
            <person name="Kim J.G."/>
            <person name="Song E.S."/>
            <person name="Park I.C."/>
            <person name="Yoon U.H."/>
            <person name="Hahn J.H."/>
            <person name="Koo B.S."/>
            <person name="Lee G.B."/>
            <person name="Kim H."/>
            <person name="Park H.S."/>
            <person name="Yoon K.O."/>
            <person name="Kim J.H."/>
            <person name="Jung C.H."/>
            <person name="Koh N.H."/>
            <person name="Seo J.S."/>
            <person name="Go S.J."/>
        </authorList>
    </citation>
    <scope>NUCLEOTIDE SEQUENCE [LARGE SCALE GENOMIC DNA]</scope>
    <source>
        <strain evidence="4">KACC10331 / KXO85</strain>
    </source>
</reference>